<dbReference type="EMBL" id="CP004005">
    <property type="protein sequence ID" value="AGH16917.1"/>
    <property type="molecule type" value="Genomic_DNA"/>
</dbReference>
<evidence type="ECO:0000313" key="1">
    <source>
        <dbReference type="EMBL" id="AGH16917.1"/>
    </source>
</evidence>
<protein>
    <recommendedName>
        <fullName evidence="3">Anti-sigma-28 factor FlgM C-terminal domain-containing protein</fullName>
    </recommendedName>
</protein>
<reference evidence="1 2" key="1">
    <citation type="journal article" date="2013" name="Genome Announc.">
        <title>Complete Genome Sequence of a Chinese Strain of 'Candidatus Liberibacter asiaticus'.</title>
        <authorList>
            <person name="Lin H."/>
            <person name="Han C.S."/>
            <person name="Liu B."/>
            <person name="Lou B."/>
            <person name="Bai X."/>
            <person name="Deng C."/>
            <person name="Civerolo E.L."/>
            <person name="Gupta G."/>
        </authorList>
    </citation>
    <scope>NUCLEOTIDE SEQUENCE [LARGE SCALE GENOMIC DNA]</scope>
    <source>
        <strain evidence="2">gxpsy</strain>
    </source>
</reference>
<proteinExistence type="predicted"/>
<evidence type="ECO:0008006" key="3">
    <source>
        <dbReference type="Google" id="ProtNLM"/>
    </source>
</evidence>
<sequence>MHYDFTPPSKKSKGAQVKENLGLQKDLNHIRQIINEGDFKSAAVKMRILVESFLRKLSEKESISIPGSIKARKNCWNLSTSTGAYLRIRGA</sequence>
<accession>A0ABN4B3H3</accession>
<dbReference type="Proteomes" id="UP000011820">
    <property type="component" value="Chromosome"/>
</dbReference>
<keyword evidence="2" id="KW-1185">Reference proteome</keyword>
<evidence type="ECO:0000313" key="2">
    <source>
        <dbReference type="Proteomes" id="UP000011820"/>
    </source>
</evidence>
<gene>
    <name evidence="1" type="ORF">WSI_02735</name>
</gene>
<organism evidence="1 2">
    <name type="scientific">Candidatus Liberibacter asiaticus str. gxpsy</name>
    <dbReference type="NCBI Taxonomy" id="1174529"/>
    <lineage>
        <taxon>Bacteria</taxon>
        <taxon>Pseudomonadati</taxon>
        <taxon>Pseudomonadota</taxon>
        <taxon>Alphaproteobacteria</taxon>
        <taxon>Hyphomicrobiales</taxon>
        <taxon>Rhizobiaceae</taxon>
        <taxon>Liberibacter</taxon>
    </lineage>
</organism>
<name>A0ABN4B3H3_LIBAS</name>